<dbReference type="Gene3D" id="3.40.50.300">
    <property type="entry name" value="P-loop containing nucleotide triphosphate hydrolases"/>
    <property type="match status" value="1"/>
</dbReference>
<dbReference type="SMART" id="SM00175">
    <property type="entry name" value="RAB"/>
    <property type="match status" value="1"/>
</dbReference>
<keyword evidence="2" id="KW-0342">GTP-binding</keyword>
<dbReference type="EMBL" id="SFCI01000732">
    <property type="protein sequence ID" value="TFY78190.1"/>
    <property type="molecule type" value="Genomic_DNA"/>
</dbReference>
<dbReference type="OrthoDB" id="9989112at2759"/>
<dbReference type="GO" id="GO:0005525">
    <property type="term" value="F:GTP binding"/>
    <property type="evidence" value="ECO:0007669"/>
    <property type="project" value="UniProtKB-KW"/>
</dbReference>
<accession>A0A4Y9ZVJ5</accession>
<dbReference type="STRING" id="135208.A0A4Y9ZVJ5"/>
<dbReference type="Pfam" id="PF00071">
    <property type="entry name" value="Ras"/>
    <property type="match status" value="1"/>
</dbReference>
<organism evidence="3 4">
    <name type="scientific">Hericium alpestre</name>
    <dbReference type="NCBI Taxonomy" id="135208"/>
    <lineage>
        <taxon>Eukaryota</taxon>
        <taxon>Fungi</taxon>
        <taxon>Dikarya</taxon>
        <taxon>Basidiomycota</taxon>
        <taxon>Agaricomycotina</taxon>
        <taxon>Agaricomycetes</taxon>
        <taxon>Russulales</taxon>
        <taxon>Hericiaceae</taxon>
        <taxon>Hericium</taxon>
    </lineage>
</organism>
<dbReference type="PROSITE" id="PS51421">
    <property type="entry name" value="RAS"/>
    <property type="match status" value="1"/>
</dbReference>
<dbReference type="PROSITE" id="PS51419">
    <property type="entry name" value="RAB"/>
    <property type="match status" value="1"/>
</dbReference>
<dbReference type="FunFam" id="3.40.50.300:FF:001447">
    <property type="entry name" value="Ras-related protein Rab-1B"/>
    <property type="match status" value="1"/>
</dbReference>
<gene>
    <name evidence="3" type="ORF">EWM64_g5824</name>
</gene>
<comment type="caution">
    <text evidence="3">The sequence shown here is derived from an EMBL/GenBank/DDBJ whole genome shotgun (WGS) entry which is preliminary data.</text>
</comment>
<dbReference type="PANTHER" id="PTHR47977">
    <property type="entry name" value="RAS-RELATED PROTEIN RAB"/>
    <property type="match status" value="1"/>
</dbReference>
<dbReference type="InterPro" id="IPR001806">
    <property type="entry name" value="Small_GTPase"/>
</dbReference>
<keyword evidence="1" id="KW-0547">Nucleotide-binding</keyword>
<dbReference type="InterPro" id="IPR050227">
    <property type="entry name" value="Rab"/>
</dbReference>
<dbReference type="Proteomes" id="UP000298061">
    <property type="component" value="Unassembled WGS sequence"/>
</dbReference>
<dbReference type="SMART" id="SM00174">
    <property type="entry name" value="RHO"/>
    <property type="match status" value="1"/>
</dbReference>
<dbReference type="NCBIfam" id="TIGR00231">
    <property type="entry name" value="small_GTP"/>
    <property type="match status" value="1"/>
</dbReference>
<evidence type="ECO:0000313" key="3">
    <source>
        <dbReference type="EMBL" id="TFY78190.1"/>
    </source>
</evidence>
<keyword evidence="4" id="KW-1185">Reference proteome</keyword>
<dbReference type="InterPro" id="IPR005225">
    <property type="entry name" value="Small_GTP-bd"/>
</dbReference>
<dbReference type="AlphaFoldDB" id="A0A4Y9ZVJ5"/>
<reference evidence="3 4" key="1">
    <citation type="submission" date="2019-02" db="EMBL/GenBank/DDBJ databases">
        <title>Genome sequencing of the rare red list fungi Hericium alpestre (H. flagellum).</title>
        <authorList>
            <person name="Buettner E."/>
            <person name="Kellner H."/>
        </authorList>
    </citation>
    <scope>NUCLEOTIDE SEQUENCE [LARGE SCALE GENOMIC DNA]</scope>
    <source>
        <strain evidence="3 4">DSM 108284</strain>
    </source>
</reference>
<protein>
    <submittedName>
        <fullName evidence="3">Uncharacterized protein</fullName>
    </submittedName>
</protein>
<evidence type="ECO:0000256" key="1">
    <source>
        <dbReference type="ARBA" id="ARBA00022741"/>
    </source>
</evidence>
<dbReference type="PRINTS" id="PR00449">
    <property type="entry name" value="RASTRNSFRMNG"/>
</dbReference>
<dbReference type="SUPFAM" id="SSF52540">
    <property type="entry name" value="P-loop containing nucleoside triphosphate hydrolases"/>
    <property type="match status" value="1"/>
</dbReference>
<sequence>MPPTGPAPPPINVKLLLIGNSSVGKSSLLLRFSDEQWLPEDEASATIGVDFRVHKMEVRGKKVKLSIWDTAGQERFRTITSSYYRGAQGVILVYDVANRESFDALPRWYAEMETYVSPAVVKIVVGNKLDKMRLPPFTHTDAEYSRQVSTEEAAAFAARMDSLFVKASAKTALDVRDTFRMPEPGEPGDDEPDWP</sequence>
<dbReference type="SMART" id="SM00173">
    <property type="entry name" value="RAS"/>
    <property type="match status" value="1"/>
</dbReference>
<proteinExistence type="predicted"/>
<evidence type="ECO:0000313" key="4">
    <source>
        <dbReference type="Proteomes" id="UP000298061"/>
    </source>
</evidence>
<evidence type="ECO:0000256" key="2">
    <source>
        <dbReference type="ARBA" id="ARBA00023134"/>
    </source>
</evidence>
<name>A0A4Y9ZVJ5_9AGAM</name>
<dbReference type="InterPro" id="IPR027417">
    <property type="entry name" value="P-loop_NTPase"/>
</dbReference>
<dbReference type="GO" id="GO:0003924">
    <property type="term" value="F:GTPase activity"/>
    <property type="evidence" value="ECO:0007669"/>
    <property type="project" value="InterPro"/>
</dbReference>